<dbReference type="InterPro" id="IPR042175">
    <property type="entry name" value="Cell/Rod_MreC_2"/>
</dbReference>
<evidence type="ECO:0000313" key="9">
    <source>
        <dbReference type="Proteomes" id="UP000659630"/>
    </source>
</evidence>
<name>A0A923L154_9FIRM</name>
<dbReference type="GO" id="GO:0005886">
    <property type="term" value="C:plasma membrane"/>
    <property type="evidence" value="ECO:0007669"/>
    <property type="project" value="TreeGrafter"/>
</dbReference>
<dbReference type="Pfam" id="PF04085">
    <property type="entry name" value="MreC"/>
    <property type="match status" value="1"/>
</dbReference>
<evidence type="ECO:0000256" key="4">
    <source>
        <dbReference type="ARBA" id="ARBA00032089"/>
    </source>
</evidence>
<dbReference type="Proteomes" id="UP000659630">
    <property type="component" value="Unassembled WGS sequence"/>
</dbReference>
<comment type="similarity">
    <text evidence="1 5">Belongs to the MreC family.</text>
</comment>
<reference evidence="8" key="1">
    <citation type="submission" date="2020-08" db="EMBL/GenBank/DDBJ databases">
        <title>Genome public.</title>
        <authorList>
            <person name="Liu C."/>
            <person name="Sun Q."/>
        </authorList>
    </citation>
    <scope>NUCLEOTIDE SEQUENCE</scope>
    <source>
        <strain evidence="8">BX8</strain>
    </source>
</reference>
<dbReference type="EMBL" id="JACONZ010000003">
    <property type="protein sequence ID" value="MBC5581675.1"/>
    <property type="molecule type" value="Genomic_DNA"/>
</dbReference>
<keyword evidence="3 5" id="KW-0133">Cell shape</keyword>
<dbReference type="GO" id="GO:0008360">
    <property type="term" value="P:regulation of cell shape"/>
    <property type="evidence" value="ECO:0007669"/>
    <property type="project" value="UniProtKB-KW"/>
</dbReference>
<dbReference type="AlphaFoldDB" id="A0A923L154"/>
<dbReference type="CDD" id="cd14686">
    <property type="entry name" value="bZIP"/>
    <property type="match status" value="1"/>
</dbReference>
<feature type="domain" description="Rod shape-determining protein MreC beta-barrel core" evidence="7">
    <location>
        <begin position="123"/>
        <end position="272"/>
    </location>
</feature>
<dbReference type="PANTHER" id="PTHR34138">
    <property type="entry name" value="CELL SHAPE-DETERMINING PROTEIN MREC"/>
    <property type="match status" value="1"/>
</dbReference>
<evidence type="ECO:0000256" key="5">
    <source>
        <dbReference type="PIRNR" id="PIRNR038471"/>
    </source>
</evidence>
<dbReference type="Gene3D" id="2.40.10.350">
    <property type="entry name" value="Rod shape-determining protein MreC, domain 2"/>
    <property type="match status" value="1"/>
</dbReference>
<accession>A0A923L154</accession>
<dbReference type="NCBIfam" id="TIGR00219">
    <property type="entry name" value="mreC"/>
    <property type="match status" value="1"/>
</dbReference>
<keyword evidence="9" id="KW-1185">Reference proteome</keyword>
<keyword evidence="6" id="KW-0175">Coiled coil</keyword>
<sequence>MKDFFSSLKFKILVGVLVLLAGVMTYAAANGRLSAAPQELLGAIAVPFQRLSSAISGAAEGFVDKYIRIDSIIEENEQLQRENAELREQLVDYDIMKRENEQLREAWEMKEEYPDRQIVNANVIGRDPLEKYYSFTIDKGERHGVKVKDCVITAKGVVGRVIEVGPNYAKVATILDPNVFISCMTSRTGDIGLVGGDVTLSQSRQCAMTLLPRDTMASAGDEVITTNEGGAFPKGLAVGRVADVLPEASGKSMFAVVDPYEDIESVKMVMVITEFSE</sequence>
<evidence type="ECO:0000256" key="2">
    <source>
        <dbReference type="ARBA" id="ARBA00013855"/>
    </source>
</evidence>
<evidence type="ECO:0000256" key="1">
    <source>
        <dbReference type="ARBA" id="ARBA00009369"/>
    </source>
</evidence>
<comment type="caution">
    <text evidence="8">The sequence shown here is derived from an EMBL/GenBank/DDBJ whole genome shotgun (WGS) entry which is preliminary data.</text>
</comment>
<evidence type="ECO:0000313" key="8">
    <source>
        <dbReference type="EMBL" id="MBC5581675.1"/>
    </source>
</evidence>
<dbReference type="Gene3D" id="2.40.10.340">
    <property type="entry name" value="Rod shape-determining protein MreC, domain 1"/>
    <property type="match status" value="1"/>
</dbReference>
<dbReference type="PANTHER" id="PTHR34138:SF1">
    <property type="entry name" value="CELL SHAPE-DETERMINING PROTEIN MREC"/>
    <property type="match status" value="1"/>
</dbReference>
<dbReference type="InterPro" id="IPR055342">
    <property type="entry name" value="MreC_beta-barrel_core"/>
</dbReference>
<feature type="coiled-coil region" evidence="6">
    <location>
        <begin position="69"/>
        <end position="106"/>
    </location>
</feature>
<evidence type="ECO:0000259" key="7">
    <source>
        <dbReference type="Pfam" id="PF04085"/>
    </source>
</evidence>
<gene>
    <name evidence="8" type="primary">mreC</name>
    <name evidence="8" type="ORF">H8S23_09165</name>
</gene>
<proteinExistence type="inferred from homology"/>
<organism evidence="8 9">
    <name type="scientific">Anaerofilum hominis</name>
    <dbReference type="NCBI Taxonomy" id="2763016"/>
    <lineage>
        <taxon>Bacteria</taxon>
        <taxon>Bacillati</taxon>
        <taxon>Bacillota</taxon>
        <taxon>Clostridia</taxon>
        <taxon>Eubacteriales</taxon>
        <taxon>Oscillospiraceae</taxon>
        <taxon>Anaerofilum</taxon>
    </lineage>
</organism>
<dbReference type="PIRSF" id="PIRSF038471">
    <property type="entry name" value="MreC"/>
    <property type="match status" value="1"/>
</dbReference>
<protein>
    <recommendedName>
        <fullName evidence="2 5">Cell shape-determining protein MreC</fullName>
    </recommendedName>
    <alternativeName>
        <fullName evidence="4 5">Cell shape protein MreC</fullName>
    </alternativeName>
</protein>
<dbReference type="InterPro" id="IPR007221">
    <property type="entry name" value="MreC"/>
</dbReference>
<evidence type="ECO:0000256" key="3">
    <source>
        <dbReference type="ARBA" id="ARBA00022960"/>
    </source>
</evidence>
<dbReference type="InterPro" id="IPR042177">
    <property type="entry name" value="Cell/Rod_1"/>
</dbReference>
<dbReference type="RefSeq" id="WP_186888043.1">
    <property type="nucleotide sequence ID" value="NZ_JACONZ010000003.1"/>
</dbReference>
<evidence type="ECO:0000256" key="6">
    <source>
        <dbReference type="SAM" id="Coils"/>
    </source>
</evidence>
<comment type="function">
    <text evidence="5">Involved in formation and maintenance of cell shape.</text>
</comment>